<keyword evidence="1" id="KW-0472">Membrane</keyword>
<feature type="transmembrane region" description="Helical" evidence="1">
    <location>
        <begin position="240"/>
        <end position="259"/>
    </location>
</feature>
<evidence type="ECO:0000313" key="2">
    <source>
        <dbReference type="EMBL" id="MFC7275891.1"/>
    </source>
</evidence>
<gene>
    <name evidence="2" type="ORF">ACFQS1_18015</name>
</gene>
<comment type="caution">
    <text evidence="2">The sequence shown here is derived from an EMBL/GenBank/DDBJ whole genome shotgun (WGS) entry which is preliminary data.</text>
</comment>
<dbReference type="RefSeq" id="WP_378969519.1">
    <property type="nucleotide sequence ID" value="NZ_JBHTBJ010000011.1"/>
</dbReference>
<organism evidence="2 3">
    <name type="scientific">Paractinoplanes rhizophilus</name>
    <dbReference type="NCBI Taxonomy" id="1416877"/>
    <lineage>
        <taxon>Bacteria</taxon>
        <taxon>Bacillati</taxon>
        <taxon>Actinomycetota</taxon>
        <taxon>Actinomycetes</taxon>
        <taxon>Micromonosporales</taxon>
        <taxon>Micromonosporaceae</taxon>
        <taxon>Paractinoplanes</taxon>
    </lineage>
</organism>
<reference evidence="3" key="1">
    <citation type="journal article" date="2019" name="Int. J. Syst. Evol. Microbiol.">
        <title>The Global Catalogue of Microorganisms (GCM) 10K type strain sequencing project: providing services to taxonomists for standard genome sequencing and annotation.</title>
        <authorList>
            <consortium name="The Broad Institute Genomics Platform"/>
            <consortium name="The Broad Institute Genome Sequencing Center for Infectious Disease"/>
            <person name="Wu L."/>
            <person name="Ma J."/>
        </authorList>
    </citation>
    <scope>NUCLEOTIDE SEQUENCE [LARGE SCALE GENOMIC DNA]</scope>
    <source>
        <strain evidence="3">XZYJT-10</strain>
    </source>
</reference>
<keyword evidence="1" id="KW-1133">Transmembrane helix</keyword>
<name>A0ABW2HVQ1_9ACTN</name>
<feature type="transmembrane region" description="Helical" evidence="1">
    <location>
        <begin position="61"/>
        <end position="86"/>
    </location>
</feature>
<sequence length="360" mass="37512">MSYRRLLWAYPRAYRQRHGAEIVTTLLDLAEAGRRPGLGLRAHLVLCGLRQRFRLPARRPLAWVAALLAAVALGAFGAAAGTWLGWRTAAAIPSDGELRALNAAMTGMPAPAAVYRERSAMKGPGVLVRADGTSDYSAARVRAALLADGWHITALEESDSATLANPPGGRAEGTPAIVAFENLVPVPTKTVRYTARKGELKLEGSGDILVGGAELGVAGQARYGTEVWPEEAAAVRPSTVAGAVVGAIAGWLLAAAAAYRLRGGERGRRRLAAVLAAAGFAALAGPVSELYRDAYQVLTYAHGSPYPYIVDGPDDGRVTLFCTIVGLLAIVTAVVAARPAGEWPGPGAERPARAGPEVSA</sequence>
<proteinExistence type="predicted"/>
<dbReference type="Proteomes" id="UP001596548">
    <property type="component" value="Unassembled WGS sequence"/>
</dbReference>
<protein>
    <submittedName>
        <fullName evidence="2">Uncharacterized protein</fullName>
    </submittedName>
</protein>
<keyword evidence="3" id="KW-1185">Reference proteome</keyword>
<keyword evidence="1" id="KW-0812">Transmembrane</keyword>
<dbReference type="EMBL" id="JBHTBJ010000011">
    <property type="protein sequence ID" value="MFC7275891.1"/>
    <property type="molecule type" value="Genomic_DNA"/>
</dbReference>
<evidence type="ECO:0000256" key="1">
    <source>
        <dbReference type="SAM" id="Phobius"/>
    </source>
</evidence>
<evidence type="ECO:0000313" key="3">
    <source>
        <dbReference type="Proteomes" id="UP001596548"/>
    </source>
</evidence>
<feature type="transmembrane region" description="Helical" evidence="1">
    <location>
        <begin position="318"/>
        <end position="337"/>
    </location>
</feature>
<accession>A0ABW2HVQ1</accession>